<gene>
    <name evidence="1" type="ORF">HD556DRAFT_473461</name>
</gene>
<dbReference type="GeneID" id="64604477"/>
<organism evidence="1 2">
    <name type="scientific">Suillus plorans</name>
    <dbReference type="NCBI Taxonomy" id="116603"/>
    <lineage>
        <taxon>Eukaryota</taxon>
        <taxon>Fungi</taxon>
        <taxon>Dikarya</taxon>
        <taxon>Basidiomycota</taxon>
        <taxon>Agaricomycotina</taxon>
        <taxon>Agaricomycetes</taxon>
        <taxon>Agaricomycetidae</taxon>
        <taxon>Boletales</taxon>
        <taxon>Suillineae</taxon>
        <taxon>Suillaceae</taxon>
        <taxon>Suillus</taxon>
    </lineage>
</organism>
<dbReference type="Proteomes" id="UP000719766">
    <property type="component" value="Unassembled WGS sequence"/>
</dbReference>
<dbReference type="RefSeq" id="XP_041166340.1">
    <property type="nucleotide sequence ID" value="XM_041310713.1"/>
</dbReference>
<dbReference type="Gene3D" id="3.80.10.10">
    <property type="entry name" value="Ribonuclease Inhibitor"/>
    <property type="match status" value="1"/>
</dbReference>
<proteinExistence type="predicted"/>
<evidence type="ECO:0000313" key="1">
    <source>
        <dbReference type="EMBL" id="KAG1804725.1"/>
    </source>
</evidence>
<comment type="caution">
    <text evidence="1">The sequence shown here is derived from an EMBL/GenBank/DDBJ whole genome shotgun (WGS) entry which is preliminary data.</text>
</comment>
<evidence type="ECO:0000313" key="2">
    <source>
        <dbReference type="Proteomes" id="UP000719766"/>
    </source>
</evidence>
<dbReference type="InterPro" id="IPR032675">
    <property type="entry name" value="LRR_dom_sf"/>
</dbReference>
<dbReference type="EMBL" id="JABBWE010000003">
    <property type="protein sequence ID" value="KAG1804725.1"/>
    <property type="molecule type" value="Genomic_DNA"/>
</dbReference>
<reference evidence="1" key="1">
    <citation type="journal article" date="2020" name="New Phytol.">
        <title>Comparative genomics reveals dynamic genome evolution in host specialist ectomycorrhizal fungi.</title>
        <authorList>
            <person name="Lofgren L.A."/>
            <person name="Nguyen N.H."/>
            <person name="Vilgalys R."/>
            <person name="Ruytinx J."/>
            <person name="Liao H.L."/>
            <person name="Branco S."/>
            <person name="Kuo A."/>
            <person name="LaButti K."/>
            <person name="Lipzen A."/>
            <person name="Andreopoulos W."/>
            <person name="Pangilinan J."/>
            <person name="Riley R."/>
            <person name="Hundley H."/>
            <person name="Na H."/>
            <person name="Barry K."/>
            <person name="Grigoriev I.V."/>
            <person name="Stajich J.E."/>
            <person name="Kennedy P.G."/>
        </authorList>
    </citation>
    <scope>NUCLEOTIDE SEQUENCE</scope>
    <source>
        <strain evidence="1">S12</strain>
    </source>
</reference>
<dbReference type="OrthoDB" id="3543113at2759"/>
<dbReference type="AlphaFoldDB" id="A0A9P7DWB8"/>
<protein>
    <submittedName>
        <fullName evidence="1">Uncharacterized protein</fullName>
    </submittedName>
</protein>
<sequence length="496" mass="56676">MHRALHICEILLEIFAHVNTVRGRSSYHRPAFVRKSLAALAVTCKTFYEPAMNELWAVMFGLTPLLGCVTRLHPIIYCSDREFSLFTRPSFQDIKPLSENEGRQFLRHAARVRSIYVLARDDCYHLLSVLKCRVPCMFPRLLSLRNPCSKTRSDIFLSPTLRRCDLWVAYGDLKVIATHCAALEHISLANTEWNIANELSLLSDCVRLCKRLVTLSCSPLDLAAWKHLSNLPTLIEVEIDKRKIDPSSLDLENNFDFGPFLNLTALSFNVNTAAYITGLMQYSDFPSLKQFKIRVNRLSWAEVERLAHVLSKCKARHTLEQIEMNGRASDVQDPPRSSITHFCCFTQLRILWLDFPRCCIHLGNDLLLECMSSWPHLRVLNLQDSNQAQSTITFRGLFAALHQCLHLHTLNLLIDAVNIDIDPTGESFRHLSLQRWDVLSGEVMDAGAVTRIIFSMLPCVEIFYKTHHFMSMSSSPPYAWPDVQHRLQSLHEAAGT</sequence>
<accession>A0A9P7DWB8</accession>
<name>A0A9P7DWB8_9AGAM</name>
<keyword evidence="2" id="KW-1185">Reference proteome</keyword>
<dbReference type="SUPFAM" id="SSF52047">
    <property type="entry name" value="RNI-like"/>
    <property type="match status" value="1"/>
</dbReference>